<comment type="caution">
    <text evidence="2">The sequence shown here is derived from an EMBL/GenBank/DDBJ whole genome shotgun (WGS) entry which is preliminary data.</text>
</comment>
<dbReference type="Proteomes" id="UP000253383">
    <property type="component" value="Unassembled WGS sequence"/>
</dbReference>
<dbReference type="InterPro" id="IPR016181">
    <property type="entry name" value="Acyl_CoA_acyltransferase"/>
</dbReference>
<accession>A0A368JUT3</accession>
<sequence>MDLFFEYDVERLRRYAGVAENTGKISIESYPTHLLLSFTEVGYFNYCVCHEPVEIADVVGQANVFYASRSIHHHKLLLDEARSDETQHRFLLENGYRLKEKLMAVEDPTLQYRPQPIPESLHLERVQAATLPDFTEDYLAAFESEQKNTAPVVINFGQLLDNENIALFRVRDQAEPVGIAVLYGIESDFFLAGGAILPAFRNRGYHTTALVTRLNWANAQNARRIISWAYDGGASYRNMLKVGLTPYKCYRLYER</sequence>
<reference evidence="2 3" key="1">
    <citation type="submission" date="2018-07" db="EMBL/GenBank/DDBJ databases">
        <title>Genome analysis of Larkinella rosea.</title>
        <authorList>
            <person name="Zhou Z."/>
            <person name="Wang G."/>
        </authorList>
    </citation>
    <scope>NUCLEOTIDE SEQUENCE [LARGE SCALE GENOMIC DNA]</scope>
    <source>
        <strain evidence="3">zzj9</strain>
    </source>
</reference>
<dbReference type="Pfam" id="PF00583">
    <property type="entry name" value="Acetyltransf_1"/>
    <property type="match status" value="1"/>
</dbReference>
<dbReference type="PROSITE" id="PS51186">
    <property type="entry name" value="GNAT"/>
    <property type="match status" value="1"/>
</dbReference>
<dbReference type="InterPro" id="IPR000182">
    <property type="entry name" value="GNAT_dom"/>
</dbReference>
<dbReference type="EMBL" id="QOWE01000002">
    <property type="protein sequence ID" value="RCR71222.1"/>
    <property type="molecule type" value="Genomic_DNA"/>
</dbReference>
<evidence type="ECO:0000259" key="1">
    <source>
        <dbReference type="PROSITE" id="PS51186"/>
    </source>
</evidence>
<dbReference type="GO" id="GO:0016747">
    <property type="term" value="F:acyltransferase activity, transferring groups other than amino-acyl groups"/>
    <property type="evidence" value="ECO:0007669"/>
    <property type="project" value="InterPro"/>
</dbReference>
<evidence type="ECO:0000313" key="3">
    <source>
        <dbReference type="Proteomes" id="UP000253383"/>
    </source>
</evidence>
<dbReference type="SUPFAM" id="SSF55729">
    <property type="entry name" value="Acyl-CoA N-acyltransferases (Nat)"/>
    <property type="match status" value="1"/>
</dbReference>
<feature type="domain" description="N-acetyltransferase" evidence="1">
    <location>
        <begin position="129"/>
        <end position="255"/>
    </location>
</feature>
<proteinExistence type="predicted"/>
<organism evidence="2 3">
    <name type="scientific">Larkinella punicea</name>
    <dbReference type="NCBI Taxonomy" id="2315727"/>
    <lineage>
        <taxon>Bacteria</taxon>
        <taxon>Pseudomonadati</taxon>
        <taxon>Bacteroidota</taxon>
        <taxon>Cytophagia</taxon>
        <taxon>Cytophagales</taxon>
        <taxon>Spirosomataceae</taxon>
        <taxon>Larkinella</taxon>
    </lineage>
</organism>
<name>A0A368JUT3_9BACT</name>
<dbReference type="OrthoDB" id="823796at2"/>
<dbReference type="Gene3D" id="3.40.630.30">
    <property type="match status" value="1"/>
</dbReference>
<keyword evidence="3" id="KW-1185">Reference proteome</keyword>
<protein>
    <recommendedName>
        <fullName evidence="1">N-acetyltransferase domain-containing protein</fullName>
    </recommendedName>
</protein>
<evidence type="ECO:0000313" key="2">
    <source>
        <dbReference type="EMBL" id="RCR71222.1"/>
    </source>
</evidence>
<dbReference type="AlphaFoldDB" id="A0A368JUT3"/>
<gene>
    <name evidence="2" type="ORF">DUE52_02940</name>
</gene>
<dbReference type="RefSeq" id="WP_114404451.1">
    <property type="nucleotide sequence ID" value="NZ_QOWE01000002.1"/>
</dbReference>